<dbReference type="GO" id="GO:0032993">
    <property type="term" value="C:protein-DNA complex"/>
    <property type="evidence" value="ECO:0007669"/>
    <property type="project" value="TreeGrafter"/>
</dbReference>
<dbReference type="InterPro" id="IPR016032">
    <property type="entry name" value="Sig_transdc_resp-reg_C-effctor"/>
</dbReference>
<evidence type="ECO:0000256" key="4">
    <source>
        <dbReference type="ARBA" id="ARBA00023125"/>
    </source>
</evidence>
<dbReference type="InterPro" id="IPR036388">
    <property type="entry name" value="WH-like_DNA-bd_sf"/>
</dbReference>
<gene>
    <name evidence="8" type="ORF">J5Y03_15430</name>
</gene>
<sequence>MKEIHLNNNDFSVSYKSEKILLLPKEFKLLEYLFDNVNQALSREAILNKVWPLSDPTDRTIDDHVYRLRKKLSLWDDVSIESVRGIGYRLIIQKEENSVNVLQYDKEFIETMNRLFQKYVQYGQGTGLKTVMLNHEYLNIPFENRKEIYLHYVQGEFEWFITDSNHSISEKMFYILHIYSLIQFDMDKTQLIFNHVVKSKRLPLELQLELEKFGIIGIELNSGNFENALIKINHAKSMIDEKLIDPSLLVYVMNQELKLNLYTKDSIQFRKNSQHAEMLYEKYPFLREKGTLYILKGLGELYLKNLKEGIFFIDKGLETLSNSKYIPNEIAGIKDILVIGNFLDIKVPEKYKKKWLLFSTKYNFSSLTVSLEKIINQFL</sequence>
<dbReference type="SMART" id="SM00862">
    <property type="entry name" value="Trans_reg_C"/>
    <property type="match status" value="1"/>
</dbReference>
<evidence type="ECO:0000256" key="1">
    <source>
        <dbReference type="ARBA" id="ARBA00022553"/>
    </source>
</evidence>
<accession>A0A940NLQ4</accession>
<dbReference type="InterPro" id="IPR039420">
    <property type="entry name" value="WalR-like"/>
</dbReference>
<dbReference type="GO" id="GO:0005829">
    <property type="term" value="C:cytosol"/>
    <property type="evidence" value="ECO:0007669"/>
    <property type="project" value="TreeGrafter"/>
</dbReference>
<keyword evidence="5" id="KW-0804">Transcription</keyword>
<name>A0A940NLQ4_9BACI</name>
<dbReference type="Proteomes" id="UP000682134">
    <property type="component" value="Unassembled WGS sequence"/>
</dbReference>
<dbReference type="PANTHER" id="PTHR48111:SF40">
    <property type="entry name" value="PHOSPHATE REGULON TRANSCRIPTIONAL REGULATORY PROTEIN PHOB"/>
    <property type="match status" value="1"/>
</dbReference>
<dbReference type="SUPFAM" id="SSF46894">
    <property type="entry name" value="C-terminal effector domain of the bipartite response regulators"/>
    <property type="match status" value="1"/>
</dbReference>
<keyword evidence="4 6" id="KW-0238">DNA-binding</keyword>
<protein>
    <submittedName>
        <fullName evidence="8">Winged helix-turn-helix transcriptional regulator</fullName>
    </submittedName>
</protein>
<dbReference type="RefSeq" id="WP_209406892.1">
    <property type="nucleotide sequence ID" value="NZ_JAGIYQ010000012.1"/>
</dbReference>
<evidence type="ECO:0000256" key="5">
    <source>
        <dbReference type="ARBA" id="ARBA00023163"/>
    </source>
</evidence>
<evidence type="ECO:0000313" key="9">
    <source>
        <dbReference type="Proteomes" id="UP000682134"/>
    </source>
</evidence>
<evidence type="ECO:0000259" key="7">
    <source>
        <dbReference type="PROSITE" id="PS51755"/>
    </source>
</evidence>
<feature type="DNA-binding region" description="OmpR/PhoB-type" evidence="6">
    <location>
        <begin position="1"/>
        <end position="92"/>
    </location>
</feature>
<dbReference type="PROSITE" id="PS51755">
    <property type="entry name" value="OMPR_PHOB"/>
    <property type="match status" value="1"/>
</dbReference>
<evidence type="ECO:0000256" key="2">
    <source>
        <dbReference type="ARBA" id="ARBA00023012"/>
    </source>
</evidence>
<dbReference type="Pfam" id="PF00486">
    <property type="entry name" value="Trans_reg_C"/>
    <property type="match status" value="1"/>
</dbReference>
<dbReference type="GO" id="GO:0006355">
    <property type="term" value="P:regulation of DNA-templated transcription"/>
    <property type="evidence" value="ECO:0007669"/>
    <property type="project" value="InterPro"/>
</dbReference>
<dbReference type="CDD" id="cd00383">
    <property type="entry name" value="trans_reg_C"/>
    <property type="match status" value="1"/>
</dbReference>
<reference evidence="8" key="1">
    <citation type="submission" date="2021-04" db="EMBL/GenBank/DDBJ databases">
        <title>Genome seq and assembly of Bacillus sp.</title>
        <authorList>
            <person name="Chhetri G."/>
        </authorList>
    </citation>
    <scope>NUCLEOTIDE SEQUENCE</scope>
    <source>
        <strain evidence="8">RG28</strain>
    </source>
</reference>
<dbReference type="GO" id="GO:0000976">
    <property type="term" value="F:transcription cis-regulatory region binding"/>
    <property type="evidence" value="ECO:0007669"/>
    <property type="project" value="TreeGrafter"/>
</dbReference>
<dbReference type="PANTHER" id="PTHR48111">
    <property type="entry name" value="REGULATOR OF RPOS"/>
    <property type="match status" value="1"/>
</dbReference>
<keyword evidence="2" id="KW-0902">Two-component regulatory system</keyword>
<keyword evidence="3" id="KW-0805">Transcription regulation</keyword>
<evidence type="ECO:0000256" key="3">
    <source>
        <dbReference type="ARBA" id="ARBA00023015"/>
    </source>
</evidence>
<keyword evidence="9" id="KW-1185">Reference proteome</keyword>
<dbReference type="EMBL" id="JAGIYQ010000012">
    <property type="protein sequence ID" value="MBP0726552.1"/>
    <property type="molecule type" value="Genomic_DNA"/>
</dbReference>
<organism evidence="8 9">
    <name type="scientific">Gottfriedia endophytica</name>
    <dbReference type="NCBI Taxonomy" id="2820819"/>
    <lineage>
        <taxon>Bacteria</taxon>
        <taxon>Bacillati</taxon>
        <taxon>Bacillota</taxon>
        <taxon>Bacilli</taxon>
        <taxon>Bacillales</taxon>
        <taxon>Bacillaceae</taxon>
        <taxon>Gottfriedia</taxon>
    </lineage>
</organism>
<dbReference type="AlphaFoldDB" id="A0A940NLQ4"/>
<proteinExistence type="predicted"/>
<evidence type="ECO:0000256" key="6">
    <source>
        <dbReference type="PROSITE-ProRule" id="PRU01091"/>
    </source>
</evidence>
<dbReference type="GO" id="GO:0000156">
    <property type="term" value="F:phosphorelay response regulator activity"/>
    <property type="evidence" value="ECO:0007669"/>
    <property type="project" value="TreeGrafter"/>
</dbReference>
<comment type="caution">
    <text evidence="8">The sequence shown here is derived from an EMBL/GenBank/DDBJ whole genome shotgun (WGS) entry which is preliminary data.</text>
</comment>
<feature type="domain" description="OmpR/PhoB-type" evidence="7">
    <location>
        <begin position="1"/>
        <end position="92"/>
    </location>
</feature>
<dbReference type="InterPro" id="IPR001867">
    <property type="entry name" value="OmpR/PhoB-type_DNA-bd"/>
</dbReference>
<evidence type="ECO:0000313" key="8">
    <source>
        <dbReference type="EMBL" id="MBP0726552.1"/>
    </source>
</evidence>
<dbReference type="Gene3D" id="1.10.10.10">
    <property type="entry name" value="Winged helix-like DNA-binding domain superfamily/Winged helix DNA-binding domain"/>
    <property type="match status" value="1"/>
</dbReference>
<keyword evidence="1" id="KW-0597">Phosphoprotein</keyword>